<protein>
    <submittedName>
        <fullName evidence="1">Uncharacterized protein</fullName>
    </submittedName>
</protein>
<dbReference type="EMBL" id="DSXI01000463">
    <property type="protein sequence ID" value="HGS05626.1"/>
    <property type="molecule type" value="Genomic_DNA"/>
</dbReference>
<dbReference type="AlphaFoldDB" id="A0A7V4LD54"/>
<organism evidence="1">
    <name type="scientific">Desulfobacca acetoxidans</name>
    <dbReference type="NCBI Taxonomy" id="60893"/>
    <lineage>
        <taxon>Bacteria</taxon>
        <taxon>Pseudomonadati</taxon>
        <taxon>Thermodesulfobacteriota</taxon>
        <taxon>Desulfobaccia</taxon>
        <taxon>Desulfobaccales</taxon>
        <taxon>Desulfobaccaceae</taxon>
        <taxon>Desulfobacca</taxon>
    </lineage>
</organism>
<sequence length="128" mass="14075">MAETLIREVPGGYEVDGLLLVGGKCRHGEEAPFQAAGRDCCHTYSSVSREGNLIAYFGKMTAPSCPRPYEWGYRITKGGVVVDVLVYDCQEPQTLAPGGHRPPPLSAWRERGWEVLAEFCRPFNESAG</sequence>
<evidence type="ECO:0000313" key="1">
    <source>
        <dbReference type="EMBL" id="HGS05626.1"/>
    </source>
</evidence>
<comment type="caution">
    <text evidence="1">The sequence shown here is derived from an EMBL/GenBank/DDBJ whole genome shotgun (WGS) entry which is preliminary data.</text>
</comment>
<proteinExistence type="predicted"/>
<accession>A0A7V4LD54</accession>
<name>A0A7V4LD54_9BACT</name>
<reference evidence="1" key="1">
    <citation type="journal article" date="2020" name="mSystems">
        <title>Genome- and Community-Level Interaction Insights into Carbon Utilization and Element Cycling Functions of Hydrothermarchaeota in Hydrothermal Sediment.</title>
        <authorList>
            <person name="Zhou Z."/>
            <person name="Liu Y."/>
            <person name="Xu W."/>
            <person name="Pan J."/>
            <person name="Luo Z.H."/>
            <person name="Li M."/>
        </authorList>
    </citation>
    <scope>NUCLEOTIDE SEQUENCE [LARGE SCALE GENOMIC DNA]</scope>
    <source>
        <strain evidence="1">SpSt-548</strain>
    </source>
</reference>
<gene>
    <name evidence="1" type="ORF">ENT08_07810</name>
</gene>